<dbReference type="EMBL" id="GBRH01274666">
    <property type="protein sequence ID" value="JAD23229.1"/>
    <property type="molecule type" value="Transcribed_RNA"/>
</dbReference>
<accession>A0A0A8YB76</accession>
<protein>
    <submittedName>
        <fullName evidence="1">Uncharacterized protein</fullName>
    </submittedName>
</protein>
<proteinExistence type="predicted"/>
<organism evidence="1">
    <name type="scientific">Arundo donax</name>
    <name type="common">Giant reed</name>
    <name type="synonym">Donax arundinaceus</name>
    <dbReference type="NCBI Taxonomy" id="35708"/>
    <lineage>
        <taxon>Eukaryota</taxon>
        <taxon>Viridiplantae</taxon>
        <taxon>Streptophyta</taxon>
        <taxon>Embryophyta</taxon>
        <taxon>Tracheophyta</taxon>
        <taxon>Spermatophyta</taxon>
        <taxon>Magnoliopsida</taxon>
        <taxon>Liliopsida</taxon>
        <taxon>Poales</taxon>
        <taxon>Poaceae</taxon>
        <taxon>PACMAD clade</taxon>
        <taxon>Arundinoideae</taxon>
        <taxon>Arundineae</taxon>
        <taxon>Arundo</taxon>
    </lineage>
</organism>
<evidence type="ECO:0000313" key="1">
    <source>
        <dbReference type="EMBL" id="JAD23229.1"/>
    </source>
</evidence>
<dbReference type="AlphaFoldDB" id="A0A0A8YB76"/>
<reference evidence="1" key="2">
    <citation type="journal article" date="2015" name="Data Brief">
        <title>Shoot transcriptome of the giant reed, Arundo donax.</title>
        <authorList>
            <person name="Barrero R.A."/>
            <person name="Guerrero F.D."/>
            <person name="Moolhuijzen P."/>
            <person name="Goolsby J.A."/>
            <person name="Tidwell J."/>
            <person name="Bellgard S.E."/>
            <person name="Bellgard M.I."/>
        </authorList>
    </citation>
    <scope>NUCLEOTIDE SEQUENCE</scope>
    <source>
        <tissue evidence="1">Shoot tissue taken approximately 20 cm above the soil surface</tissue>
    </source>
</reference>
<name>A0A0A8YB76_ARUDO</name>
<reference evidence="1" key="1">
    <citation type="submission" date="2014-09" db="EMBL/GenBank/DDBJ databases">
        <authorList>
            <person name="Magalhaes I.L.F."/>
            <person name="Oliveira U."/>
            <person name="Santos F.R."/>
            <person name="Vidigal T.H.D.A."/>
            <person name="Brescovit A.D."/>
            <person name="Santos A.J."/>
        </authorList>
    </citation>
    <scope>NUCLEOTIDE SEQUENCE</scope>
    <source>
        <tissue evidence="1">Shoot tissue taken approximately 20 cm above the soil surface</tissue>
    </source>
</reference>
<sequence>MVSAKHEHILLQKIIMFQGSKEITSTH</sequence>